<name>A0A811U5K0_CERCA</name>
<dbReference type="Proteomes" id="UP000606786">
    <property type="component" value="Unassembled WGS sequence"/>
</dbReference>
<organism evidence="1 2">
    <name type="scientific">Ceratitis capitata</name>
    <name type="common">Mediterranean fruit fly</name>
    <name type="synonym">Tephritis capitata</name>
    <dbReference type="NCBI Taxonomy" id="7213"/>
    <lineage>
        <taxon>Eukaryota</taxon>
        <taxon>Metazoa</taxon>
        <taxon>Ecdysozoa</taxon>
        <taxon>Arthropoda</taxon>
        <taxon>Hexapoda</taxon>
        <taxon>Insecta</taxon>
        <taxon>Pterygota</taxon>
        <taxon>Neoptera</taxon>
        <taxon>Endopterygota</taxon>
        <taxon>Diptera</taxon>
        <taxon>Brachycera</taxon>
        <taxon>Muscomorpha</taxon>
        <taxon>Tephritoidea</taxon>
        <taxon>Tephritidae</taxon>
        <taxon>Ceratitis</taxon>
        <taxon>Ceratitis</taxon>
    </lineage>
</organism>
<sequence length="101" mass="11639">MFYGRIHLCWRKKSKTGNIKNIASEADNNTKNIAETTPFFRATLCKIMGKFKAKKRLTLKDDYVRQQLTSCLSEGSLGKQLSSTAEKLIHNLQKCERRNDE</sequence>
<proteinExistence type="predicted"/>
<evidence type="ECO:0000313" key="2">
    <source>
        <dbReference type="Proteomes" id="UP000606786"/>
    </source>
</evidence>
<accession>A0A811U5K0</accession>
<evidence type="ECO:0000313" key="1">
    <source>
        <dbReference type="EMBL" id="CAD6992683.1"/>
    </source>
</evidence>
<reference evidence="1" key="1">
    <citation type="submission" date="2020-11" db="EMBL/GenBank/DDBJ databases">
        <authorList>
            <person name="Whitehead M."/>
        </authorList>
    </citation>
    <scope>NUCLEOTIDE SEQUENCE</scope>
    <source>
        <strain evidence="1">EGII</strain>
    </source>
</reference>
<dbReference type="AlphaFoldDB" id="A0A811U5K0"/>
<keyword evidence="2" id="KW-1185">Reference proteome</keyword>
<dbReference type="EMBL" id="CAJHJT010000001">
    <property type="protein sequence ID" value="CAD6992683.1"/>
    <property type="molecule type" value="Genomic_DNA"/>
</dbReference>
<comment type="caution">
    <text evidence="1">The sequence shown here is derived from an EMBL/GenBank/DDBJ whole genome shotgun (WGS) entry which is preliminary data.</text>
</comment>
<protein>
    <submittedName>
        <fullName evidence="1">(Mediterranean fruit fly) hypothetical protein</fullName>
    </submittedName>
</protein>
<gene>
    <name evidence="1" type="ORF">CCAP1982_LOCUS1528</name>
</gene>